<feature type="compositionally biased region" description="Acidic residues" evidence="1">
    <location>
        <begin position="15"/>
        <end position="26"/>
    </location>
</feature>
<feature type="compositionally biased region" description="Polar residues" evidence="1">
    <location>
        <begin position="300"/>
        <end position="310"/>
    </location>
</feature>
<reference evidence="3" key="3">
    <citation type="submission" date="2025-08" db="UniProtKB">
        <authorList>
            <consortium name="RefSeq"/>
        </authorList>
    </citation>
    <scope>IDENTIFICATION</scope>
    <source>
        <strain evidence="3">NI907</strain>
    </source>
</reference>
<dbReference type="GeneID" id="41958304"/>
<dbReference type="OrthoDB" id="5223779at2759"/>
<keyword evidence="2" id="KW-1185">Reference proteome</keyword>
<dbReference type="Proteomes" id="UP000515153">
    <property type="component" value="Unplaced"/>
</dbReference>
<feature type="compositionally biased region" description="Polar residues" evidence="1">
    <location>
        <begin position="1"/>
        <end position="10"/>
    </location>
</feature>
<organism evidence="2 3">
    <name type="scientific">Pyricularia grisea</name>
    <name type="common">Crabgrass-specific blast fungus</name>
    <name type="synonym">Magnaporthe grisea</name>
    <dbReference type="NCBI Taxonomy" id="148305"/>
    <lineage>
        <taxon>Eukaryota</taxon>
        <taxon>Fungi</taxon>
        <taxon>Dikarya</taxon>
        <taxon>Ascomycota</taxon>
        <taxon>Pezizomycotina</taxon>
        <taxon>Sordariomycetes</taxon>
        <taxon>Sordariomycetidae</taxon>
        <taxon>Magnaporthales</taxon>
        <taxon>Pyriculariaceae</taxon>
        <taxon>Pyricularia</taxon>
    </lineage>
</organism>
<feature type="region of interest" description="Disordered" evidence="1">
    <location>
        <begin position="1"/>
        <end position="28"/>
    </location>
</feature>
<feature type="region of interest" description="Disordered" evidence="1">
    <location>
        <begin position="272"/>
        <end position="318"/>
    </location>
</feature>
<protein>
    <submittedName>
        <fullName evidence="3">Uncharacterized protein</fullName>
    </submittedName>
</protein>
<proteinExistence type="predicted"/>
<dbReference type="RefSeq" id="XP_030983963.1">
    <property type="nucleotide sequence ID" value="XM_031123394.1"/>
</dbReference>
<sequence>MAESTSSPPSSGVGDVEEPQGIDEDVTMAIDYCPTGPALTEPLIPDRIPPHPPEMRSIIRRLRRQDLQLQSSHMSPDSPPSEGEMSVAGSVLDYRDKYQEGCQGTEGCTSDASSSTLFPKWMEQQNVQLDLDAGHMSSSGPRVRGIVEYTVTSANLAPSWTTTPASPSLGGPTPGINGPGILVPDTCKSGTDIASDDSLLPGKFDLTADLTPELPTSGLQAMMIHAKLRASLPRLASGVNRRDLVRFHLSDEVAQHCSSRVLNRVYKPARTRVRGKVPARKPAATPSGAGEKGSAARPTPSVNDKGSPSMETGGAAAL</sequence>
<dbReference type="AlphaFoldDB" id="A0A6P8B9W8"/>
<evidence type="ECO:0000313" key="2">
    <source>
        <dbReference type="Proteomes" id="UP000515153"/>
    </source>
</evidence>
<evidence type="ECO:0000256" key="1">
    <source>
        <dbReference type="SAM" id="MobiDB-lite"/>
    </source>
</evidence>
<dbReference type="KEGG" id="pgri:PgNI_03339"/>
<gene>
    <name evidence="3" type="ORF">PgNI_03339</name>
</gene>
<name>A0A6P8B9W8_PYRGI</name>
<reference evidence="3" key="1">
    <citation type="journal article" date="2019" name="Mol. Biol. Evol.">
        <title>Blast fungal genomes show frequent chromosomal changes, gene gains and losses, and effector gene turnover.</title>
        <authorList>
            <person name="Gomez Luciano L.B."/>
            <person name="Jason Tsai I."/>
            <person name="Chuma I."/>
            <person name="Tosa Y."/>
            <person name="Chen Y.H."/>
            <person name="Li J.Y."/>
            <person name="Li M.Y."/>
            <person name="Jade Lu M.Y."/>
            <person name="Nakayashiki H."/>
            <person name="Li W.H."/>
        </authorList>
    </citation>
    <scope>NUCLEOTIDE SEQUENCE</scope>
    <source>
        <strain evidence="3">NI907</strain>
    </source>
</reference>
<reference evidence="3" key="2">
    <citation type="submission" date="2019-10" db="EMBL/GenBank/DDBJ databases">
        <authorList>
            <consortium name="NCBI Genome Project"/>
        </authorList>
    </citation>
    <scope>NUCLEOTIDE SEQUENCE</scope>
    <source>
        <strain evidence="3">NI907</strain>
    </source>
</reference>
<evidence type="ECO:0000313" key="3">
    <source>
        <dbReference type="RefSeq" id="XP_030983963.1"/>
    </source>
</evidence>
<accession>A0A6P8B9W8</accession>